<gene>
    <name evidence="1" type="ORF">S01H4_39413</name>
</gene>
<accession>X1CSU1</accession>
<protein>
    <recommendedName>
        <fullName evidence="2">Ribbon-helix-helix protein CopG domain-containing protein</fullName>
    </recommendedName>
</protein>
<name>X1CSU1_9ZZZZ</name>
<evidence type="ECO:0008006" key="2">
    <source>
        <dbReference type="Google" id="ProtNLM"/>
    </source>
</evidence>
<dbReference type="EMBL" id="BART01021347">
    <property type="protein sequence ID" value="GAG99163.1"/>
    <property type="molecule type" value="Genomic_DNA"/>
</dbReference>
<evidence type="ECO:0000313" key="1">
    <source>
        <dbReference type="EMBL" id="GAG99163.1"/>
    </source>
</evidence>
<organism evidence="1">
    <name type="scientific">marine sediment metagenome</name>
    <dbReference type="NCBI Taxonomy" id="412755"/>
    <lineage>
        <taxon>unclassified sequences</taxon>
        <taxon>metagenomes</taxon>
        <taxon>ecological metagenomes</taxon>
    </lineage>
</organism>
<comment type="caution">
    <text evidence="1">The sequence shown here is derived from an EMBL/GenBank/DDBJ whole genome shotgun (WGS) entry which is preliminary data.</text>
</comment>
<dbReference type="AlphaFoldDB" id="X1CSU1"/>
<sequence>MGRRRVKEKHIPMSLSVPYRMVMRVDSCLEYKQSRSKWVQGAIKAKLEDDLIINLSTYDMLMELQGRKIIDSTELKLFISRLQSVETEE</sequence>
<reference evidence="1" key="1">
    <citation type="journal article" date="2014" name="Front. Microbiol.">
        <title>High frequency of phylogenetically diverse reductive dehalogenase-homologous genes in deep subseafloor sedimentary metagenomes.</title>
        <authorList>
            <person name="Kawai M."/>
            <person name="Futagami T."/>
            <person name="Toyoda A."/>
            <person name="Takaki Y."/>
            <person name="Nishi S."/>
            <person name="Hori S."/>
            <person name="Arai W."/>
            <person name="Tsubouchi T."/>
            <person name="Morono Y."/>
            <person name="Uchiyama I."/>
            <person name="Ito T."/>
            <person name="Fujiyama A."/>
            <person name="Inagaki F."/>
            <person name="Takami H."/>
        </authorList>
    </citation>
    <scope>NUCLEOTIDE SEQUENCE</scope>
    <source>
        <strain evidence="1">Expedition CK06-06</strain>
    </source>
</reference>
<proteinExistence type="predicted"/>